<dbReference type="EMBL" id="MLJW01000057">
    <property type="protein sequence ID" value="OIR04483.1"/>
    <property type="molecule type" value="Genomic_DNA"/>
</dbReference>
<evidence type="ECO:0000256" key="15">
    <source>
        <dbReference type="ARBA" id="ARBA00037576"/>
    </source>
</evidence>
<evidence type="ECO:0000256" key="17">
    <source>
        <dbReference type="ARBA" id="ARBA00041756"/>
    </source>
</evidence>
<keyword evidence="10" id="KW-1133">Transmembrane helix</keyword>
<gene>
    <name evidence="19" type="primary">fabF_10</name>
    <name evidence="19" type="ORF">GALL_134170</name>
</gene>
<keyword evidence="6" id="KW-0997">Cell inner membrane</keyword>
<keyword evidence="8" id="KW-0812">Transmembrane</keyword>
<evidence type="ECO:0000256" key="14">
    <source>
        <dbReference type="ARBA" id="ARBA00023315"/>
    </source>
</evidence>
<evidence type="ECO:0000256" key="7">
    <source>
        <dbReference type="ARBA" id="ARBA00022679"/>
    </source>
</evidence>
<name>A0A1J5S969_9ZZZZ</name>
<keyword evidence="11" id="KW-0443">Lipid metabolism</keyword>
<evidence type="ECO:0000256" key="16">
    <source>
        <dbReference type="ARBA" id="ARBA00039445"/>
    </source>
</evidence>
<keyword evidence="5" id="KW-0444">Lipid biosynthesis</keyword>
<dbReference type="InterPro" id="IPR000794">
    <property type="entry name" value="Beta-ketoacyl_synthase"/>
</dbReference>
<dbReference type="PANTHER" id="PTHR11712">
    <property type="entry name" value="POLYKETIDE SYNTHASE-RELATED"/>
    <property type="match status" value="1"/>
</dbReference>
<evidence type="ECO:0000259" key="18">
    <source>
        <dbReference type="PROSITE" id="PS52004"/>
    </source>
</evidence>
<dbReference type="PIRSF" id="PIRSF000447">
    <property type="entry name" value="KAS_II"/>
    <property type="match status" value="1"/>
</dbReference>
<dbReference type="GO" id="GO:0004315">
    <property type="term" value="F:3-oxoacyl-[acyl-carrier-protein] synthase activity"/>
    <property type="evidence" value="ECO:0007669"/>
    <property type="project" value="InterPro"/>
</dbReference>
<dbReference type="GO" id="GO:0009877">
    <property type="term" value="P:nodulation"/>
    <property type="evidence" value="ECO:0007669"/>
    <property type="project" value="UniProtKB-KW"/>
</dbReference>
<dbReference type="SUPFAM" id="SSF53901">
    <property type="entry name" value="Thiolase-like"/>
    <property type="match status" value="2"/>
</dbReference>
<dbReference type="Gene3D" id="3.40.47.10">
    <property type="match status" value="1"/>
</dbReference>
<dbReference type="InterPro" id="IPR017568">
    <property type="entry name" value="3-oxoacyl-ACP_synth-2"/>
</dbReference>
<keyword evidence="9" id="KW-0276">Fatty acid metabolism</keyword>
<evidence type="ECO:0000256" key="1">
    <source>
        <dbReference type="ARBA" id="ARBA00004533"/>
    </source>
</evidence>
<evidence type="ECO:0000256" key="5">
    <source>
        <dbReference type="ARBA" id="ARBA00022516"/>
    </source>
</evidence>
<organism evidence="19">
    <name type="scientific">mine drainage metagenome</name>
    <dbReference type="NCBI Taxonomy" id="410659"/>
    <lineage>
        <taxon>unclassified sequences</taxon>
        <taxon>metagenomes</taxon>
        <taxon>ecological metagenomes</taxon>
    </lineage>
</organism>
<evidence type="ECO:0000256" key="11">
    <source>
        <dbReference type="ARBA" id="ARBA00023098"/>
    </source>
</evidence>
<reference evidence="19" key="1">
    <citation type="submission" date="2016-10" db="EMBL/GenBank/DDBJ databases">
        <title>Sequence of Gallionella enrichment culture.</title>
        <authorList>
            <person name="Poehlein A."/>
            <person name="Muehling M."/>
            <person name="Daniel R."/>
        </authorList>
    </citation>
    <scope>NUCLEOTIDE SEQUENCE</scope>
</reference>
<keyword evidence="3" id="KW-0536">Nodulation</keyword>
<dbReference type="InterPro" id="IPR016039">
    <property type="entry name" value="Thiolase-like"/>
</dbReference>
<evidence type="ECO:0000256" key="3">
    <source>
        <dbReference type="ARBA" id="ARBA00022458"/>
    </source>
</evidence>
<dbReference type="InterPro" id="IPR014030">
    <property type="entry name" value="Ketoacyl_synth_N"/>
</dbReference>
<comment type="function">
    <text evidence="15">Proposed to synthesize NOD factor fatty acyl chain. Involved in the synthesis of a highly unsaturated fatty acid moiety, which forms part of a lipo-oligosaccharide that is responsible for host specificity.</text>
</comment>
<dbReference type="InterPro" id="IPR014031">
    <property type="entry name" value="Ketoacyl_synth_C"/>
</dbReference>
<evidence type="ECO:0000256" key="4">
    <source>
        <dbReference type="ARBA" id="ARBA00022475"/>
    </source>
</evidence>
<evidence type="ECO:0000256" key="8">
    <source>
        <dbReference type="ARBA" id="ARBA00022692"/>
    </source>
</evidence>
<protein>
    <recommendedName>
        <fullName evidence="16">Nodulation protein E</fullName>
    </recommendedName>
    <alternativeName>
        <fullName evidence="17">Host-specificity of nodulation protein B</fullName>
    </alternativeName>
</protein>
<dbReference type="PROSITE" id="PS00606">
    <property type="entry name" value="KS3_1"/>
    <property type="match status" value="1"/>
</dbReference>
<dbReference type="FunFam" id="3.40.47.10:FF:000018">
    <property type="entry name" value="3-oxoacyl-[acyl-carrier-protein] synthase 2"/>
    <property type="match status" value="1"/>
</dbReference>
<evidence type="ECO:0000256" key="9">
    <source>
        <dbReference type="ARBA" id="ARBA00022832"/>
    </source>
</evidence>
<comment type="caution">
    <text evidence="19">The sequence shown here is derived from an EMBL/GenBank/DDBJ whole genome shotgun (WGS) entry which is preliminary data.</text>
</comment>
<dbReference type="GO" id="GO:0006633">
    <property type="term" value="P:fatty acid biosynthetic process"/>
    <property type="evidence" value="ECO:0007669"/>
    <property type="project" value="UniProtKB-KW"/>
</dbReference>
<dbReference type="PANTHER" id="PTHR11712:SF352">
    <property type="entry name" value="3-OXOACYL-[ACYL-CARRIER-PROTEIN] SYNTHASE"/>
    <property type="match status" value="1"/>
</dbReference>
<dbReference type="CDD" id="cd00834">
    <property type="entry name" value="KAS_I_II"/>
    <property type="match status" value="1"/>
</dbReference>
<comment type="similarity">
    <text evidence="2">Belongs to the thiolase-like superfamily. Beta-ketoacyl-ACP synthases family.</text>
</comment>
<dbReference type="InterPro" id="IPR020841">
    <property type="entry name" value="PKS_Beta-ketoAc_synthase_dom"/>
</dbReference>
<keyword evidence="14 19" id="KW-0012">Acyltransferase</keyword>
<proteinExistence type="inferred from homology"/>
<accession>A0A1J5S969</accession>
<dbReference type="Pfam" id="PF02801">
    <property type="entry name" value="Ketoacyl-synt_C"/>
    <property type="match status" value="1"/>
</dbReference>
<evidence type="ECO:0000256" key="6">
    <source>
        <dbReference type="ARBA" id="ARBA00022519"/>
    </source>
</evidence>
<evidence type="ECO:0000256" key="12">
    <source>
        <dbReference type="ARBA" id="ARBA00023136"/>
    </source>
</evidence>
<keyword evidence="12" id="KW-0472">Membrane</keyword>
<evidence type="ECO:0000256" key="2">
    <source>
        <dbReference type="ARBA" id="ARBA00008467"/>
    </source>
</evidence>
<keyword evidence="7 19" id="KW-0808">Transferase</keyword>
<keyword evidence="4" id="KW-1003">Cell membrane</keyword>
<dbReference type="PROSITE" id="PS52004">
    <property type="entry name" value="KS3_2"/>
    <property type="match status" value="1"/>
</dbReference>
<keyword evidence="13" id="KW-0275">Fatty acid biosynthesis</keyword>
<dbReference type="NCBIfam" id="NF005589">
    <property type="entry name" value="PRK07314.1"/>
    <property type="match status" value="1"/>
</dbReference>
<feature type="domain" description="Ketosynthase family 3 (KS3)" evidence="18">
    <location>
        <begin position="7"/>
        <end position="414"/>
    </location>
</feature>
<sequence>MTNTSHLKRVVITGLSVVSPVGNSIADLTEQVFGGISGIKKLDLPFTDQLTCQIAAQAQFNPADYFTKHTYSMLDRSSQMALHTSIEAIKDAKLEINEALKSRMGVYVGTGMGGAQSLEDGYIRLYKDGSNRLKPFTVLMSMYNAAASAIALEHQLTGPNQTFSTACSSSGVAIGEASRLIRHGYADVMLAGGTEALLTFGSIKAWEALRTLAEEDADDISASCKPFSANRTGLVLGEGAAMLVLESYEHAVARGATIYAEIAGYGAANDCLHITQPSVDGQAGSMQAALKDSGLAADAIQYINAHGTGTKLNDVTETNAIKKVFGTHAYDLSVSSTKSMHGHLMGAAGALEAVITTLAVNSDTLPPTINLVQPDPECDLDYVPNVSKKLDRLEYAMSNSFAFGGTGAALILKKLN</sequence>
<comment type="subcellular location">
    <subcellularLocation>
        <location evidence="1">Cell inner membrane</location>
    </subcellularLocation>
</comment>
<dbReference type="GO" id="GO:0005886">
    <property type="term" value="C:plasma membrane"/>
    <property type="evidence" value="ECO:0007669"/>
    <property type="project" value="UniProtKB-SubCell"/>
</dbReference>
<evidence type="ECO:0000256" key="10">
    <source>
        <dbReference type="ARBA" id="ARBA00022989"/>
    </source>
</evidence>
<evidence type="ECO:0000256" key="13">
    <source>
        <dbReference type="ARBA" id="ARBA00023160"/>
    </source>
</evidence>
<evidence type="ECO:0000313" key="19">
    <source>
        <dbReference type="EMBL" id="OIR04483.1"/>
    </source>
</evidence>
<dbReference type="SMART" id="SM00825">
    <property type="entry name" value="PKS_KS"/>
    <property type="match status" value="1"/>
</dbReference>
<dbReference type="AlphaFoldDB" id="A0A1J5S969"/>
<dbReference type="Pfam" id="PF00109">
    <property type="entry name" value="ketoacyl-synt"/>
    <property type="match status" value="1"/>
</dbReference>
<dbReference type="InterPro" id="IPR018201">
    <property type="entry name" value="Ketoacyl_synth_AS"/>
</dbReference>